<dbReference type="InterPro" id="IPR021328">
    <property type="entry name" value="CotB-like"/>
</dbReference>
<proteinExistence type="predicted"/>
<dbReference type="AlphaFoldDB" id="A0A1U7M762"/>
<accession>A0A1U7M762</accession>
<comment type="caution">
    <text evidence="1">The sequence shown here is derived from an EMBL/GenBank/DDBJ whole genome shotgun (WGS) entry which is preliminary data.</text>
</comment>
<gene>
    <name evidence="1" type="ORF">TICRE_08750</name>
</gene>
<dbReference type="RefSeq" id="WP_075725519.1">
    <property type="nucleotide sequence ID" value="NZ_LTDM01000011.1"/>
</dbReference>
<dbReference type="Proteomes" id="UP000186112">
    <property type="component" value="Unassembled WGS sequence"/>
</dbReference>
<evidence type="ECO:0008006" key="3">
    <source>
        <dbReference type="Google" id="ProtNLM"/>
    </source>
</evidence>
<keyword evidence="2" id="KW-1185">Reference proteome</keyword>
<protein>
    <recommendedName>
        <fullName evidence="3">DUF2935 domain-containing protein</fullName>
    </recommendedName>
</protein>
<name>A0A1U7M762_TISCR</name>
<evidence type="ECO:0000313" key="1">
    <source>
        <dbReference type="EMBL" id="OLS03174.1"/>
    </source>
</evidence>
<dbReference type="Pfam" id="PF11155">
    <property type="entry name" value="DUF2935"/>
    <property type="match status" value="2"/>
</dbReference>
<dbReference type="SUPFAM" id="SSF158430">
    <property type="entry name" value="Bacillus cereus metalloprotein-like"/>
    <property type="match status" value="2"/>
</dbReference>
<sequence>MLSREKFIKFSLESNLFYLRIMKEHLFFIETSLTPVEEDIQKMSDLLKKSLEELMLEILPLANECISKEVISSCELVTKYTLEAERITSNLTGASINMEITEKELELLCDNDCDYSEWLETYIVNFNSRVLNIMEEVLSFKERILKEFSECKLFIRVYPKMLEHIIHETKLYLKILNCLKEKEIPVNTLCEELNFWNHIMGEHAQFIDGMLDPSEEELKKAAEKFVLNYEILVKECLRMHKKDMVNKSFKLTEYIKEYKTAATKGLLDCEIKSIIPPLLGDHVLREANHYLRLLKEI</sequence>
<dbReference type="Gene3D" id="1.20.1260.120">
    <property type="entry name" value="Protein of unknown function DUF2935"/>
    <property type="match status" value="1"/>
</dbReference>
<organism evidence="1 2">
    <name type="scientific">Tissierella creatinophila DSM 6911</name>
    <dbReference type="NCBI Taxonomy" id="1123403"/>
    <lineage>
        <taxon>Bacteria</taxon>
        <taxon>Bacillati</taxon>
        <taxon>Bacillota</taxon>
        <taxon>Tissierellia</taxon>
        <taxon>Tissierellales</taxon>
        <taxon>Tissierellaceae</taxon>
        <taxon>Tissierella</taxon>
    </lineage>
</organism>
<reference evidence="1 2" key="1">
    <citation type="submission" date="2016-02" db="EMBL/GenBank/DDBJ databases">
        <title>Genome sequence of Tissierella creatinophila DSM 6911.</title>
        <authorList>
            <person name="Poehlein A."/>
            <person name="Daniel R."/>
        </authorList>
    </citation>
    <scope>NUCLEOTIDE SEQUENCE [LARGE SCALE GENOMIC DNA]</scope>
    <source>
        <strain evidence="1 2">DSM 6911</strain>
    </source>
</reference>
<evidence type="ECO:0000313" key="2">
    <source>
        <dbReference type="Proteomes" id="UP000186112"/>
    </source>
</evidence>
<dbReference type="OrthoDB" id="1633927at2"/>
<dbReference type="EMBL" id="LTDM01000011">
    <property type="protein sequence ID" value="OLS03174.1"/>
    <property type="molecule type" value="Genomic_DNA"/>
</dbReference>